<keyword evidence="2" id="KW-1185">Reference proteome</keyword>
<organism evidence="1 2">
    <name type="scientific">Pleurodeles waltl</name>
    <name type="common">Iberian ribbed newt</name>
    <dbReference type="NCBI Taxonomy" id="8319"/>
    <lineage>
        <taxon>Eukaryota</taxon>
        <taxon>Metazoa</taxon>
        <taxon>Chordata</taxon>
        <taxon>Craniata</taxon>
        <taxon>Vertebrata</taxon>
        <taxon>Euteleostomi</taxon>
        <taxon>Amphibia</taxon>
        <taxon>Batrachia</taxon>
        <taxon>Caudata</taxon>
        <taxon>Salamandroidea</taxon>
        <taxon>Salamandridae</taxon>
        <taxon>Pleurodelinae</taxon>
        <taxon>Pleurodeles</taxon>
    </lineage>
</organism>
<protein>
    <submittedName>
        <fullName evidence="1">Uncharacterized protein</fullName>
    </submittedName>
</protein>
<proteinExistence type="predicted"/>
<reference evidence="1" key="1">
    <citation type="journal article" date="2022" name="bioRxiv">
        <title>Sequencing and chromosome-scale assembly of the giantPleurodeles waltlgenome.</title>
        <authorList>
            <person name="Brown T."/>
            <person name="Elewa A."/>
            <person name="Iarovenko S."/>
            <person name="Subramanian E."/>
            <person name="Araus A.J."/>
            <person name="Petzold A."/>
            <person name="Susuki M."/>
            <person name="Suzuki K.-i.T."/>
            <person name="Hayashi T."/>
            <person name="Toyoda A."/>
            <person name="Oliveira C."/>
            <person name="Osipova E."/>
            <person name="Leigh N.D."/>
            <person name="Simon A."/>
            <person name="Yun M.H."/>
        </authorList>
    </citation>
    <scope>NUCLEOTIDE SEQUENCE</scope>
    <source>
        <strain evidence="1">20211129_DDA</strain>
        <tissue evidence="1">Liver</tissue>
    </source>
</reference>
<accession>A0AAV7KYN0</accession>
<evidence type="ECO:0000313" key="1">
    <source>
        <dbReference type="EMBL" id="KAJ1083709.1"/>
    </source>
</evidence>
<comment type="caution">
    <text evidence="1">The sequence shown here is derived from an EMBL/GenBank/DDBJ whole genome shotgun (WGS) entry which is preliminary data.</text>
</comment>
<dbReference type="EMBL" id="JANPWB010000016">
    <property type="protein sequence ID" value="KAJ1083709.1"/>
    <property type="molecule type" value="Genomic_DNA"/>
</dbReference>
<evidence type="ECO:0000313" key="2">
    <source>
        <dbReference type="Proteomes" id="UP001066276"/>
    </source>
</evidence>
<name>A0AAV7KYN0_PLEWA</name>
<sequence length="81" mass="8717">MGRAPGAALLPPAIKAADATAVHSADGIPMLQKDPLPHQNDETMCASIPALGHATRRRKHNTARTITLARCWDTYAGRYVQ</sequence>
<dbReference type="Proteomes" id="UP001066276">
    <property type="component" value="Chromosome 12"/>
</dbReference>
<gene>
    <name evidence="1" type="ORF">NDU88_003864</name>
</gene>
<dbReference type="AlphaFoldDB" id="A0AAV7KYN0"/>